<gene>
    <name evidence="2" type="ORF">TCIL3000_0_12290</name>
</gene>
<evidence type="ECO:0000313" key="3">
    <source>
        <dbReference type="Proteomes" id="UP000000702"/>
    </source>
</evidence>
<dbReference type="VEuPathDB" id="TriTrypDB:TcIL3000_0_12290"/>
<evidence type="ECO:0000256" key="1">
    <source>
        <dbReference type="SAM" id="MobiDB-lite"/>
    </source>
</evidence>
<dbReference type="Proteomes" id="UP000000702">
    <property type="component" value="Unassembled WGS sequence"/>
</dbReference>
<proteinExistence type="predicted"/>
<protein>
    <submittedName>
        <fullName evidence="2">WGS project CAEQ00000000 data, annotated contig 465</fullName>
    </submittedName>
</protein>
<dbReference type="OMA" id="GVEMESH"/>
<feature type="compositionally biased region" description="Polar residues" evidence="1">
    <location>
        <begin position="610"/>
        <end position="622"/>
    </location>
</feature>
<name>F9WG51_TRYCI</name>
<keyword evidence="3" id="KW-1185">Reference proteome</keyword>
<comment type="caution">
    <text evidence="2">The sequence shown here is derived from an EMBL/GenBank/DDBJ whole genome shotgun (WGS) entry which is preliminary data.</text>
</comment>
<reference evidence="3" key="1">
    <citation type="submission" date="2011-07" db="EMBL/GenBank/DDBJ databases">
        <title>Divergent evolution of antigenic variation in African trypanosomes.</title>
        <authorList>
            <person name="Jackson A.P."/>
            <person name="Berry A."/>
            <person name="Allison H.C."/>
            <person name="Burton P."/>
            <person name="Anderson J."/>
            <person name="Aslett M."/>
            <person name="Brown R."/>
            <person name="Corton N."/>
            <person name="Harris D."/>
            <person name="Hauser H."/>
            <person name="Gamble J."/>
            <person name="Gilderthorp R."/>
            <person name="McQuillan J."/>
            <person name="Quail M.A."/>
            <person name="Sanders M."/>
            <person name="Van Tonder A."/>
            <person name="Ginger M.L."/>
            <person name="Donelson J.E."/>
            <person name="Field M.C."/>
            <person name="Barry J.D."/>
            <person name="Berriman M."/>
            <person name="Hertz-Fowler C."/>
        </authorList>
    </citation>
    <scope>NUCLEOTIDE SEQUENCE [LARGE SCALE GENOMIC DNA]</scope>
    <source>
        <strain evidence="3">IL3000</strain>
    </source>
</reference>
<reference evidence="2 3" key="2">
    <citation type="journal article" date="2012" name="Proc. Natl. Acad. Sci. U.S.A.">
        <title>Antigenic diversity is generated by distinct evolutionary mechanisms in African trypanosome species.</title>
        <authorList>
            <person name="Jackson A.P."/>
            <person name="Berry A."/>
            <person name="Aslett M."/>
            <person name="Allison H.C."/>
            <person name="Burton P."/>
            <person name="Vavrova-Anderson J."/>
            <person name="Brown R."/>
            <person name="Browne H."/>
            <person name="Corton N."/>
            <person name="Hauser H."/>
            <person name="Gamble J."/>
            <person name="Gilderthorp R."/>
            <person name="Marcello L."/>
            <person name="McQuillan J."/>
            <person name="Otto T.D."/>
            <person name="Quail M.A."/>
            <person name="Sanders M.J."/>
            <person name="van Tonder A."/>
            <person name="Ginger M.L."/>
            <person name="Field M.C."/>
            <person name="Barry J.D."/>
            <person name="Hertz-Fowler C."/>
            <person name="Berriman M."/>
        </authorList>
    </citation>
    <scope>NUCLEOTIDE SEQUENCE [LARGE SCALE GENOMIC DNA]</scope>
    <source>
        <strain evidence="2 3">IL3000</strain>
    </source>
</reference>
<dbReference type="EMBL" id="CAEQ01002231">
    <property type="protein sequence ID" value="CCD16285.1"/>
    <property type="molecule type" value="Genomic_DNA"/>
</dbReference>
<sequence>MSGRLRDSLYSYFAKHIECGDWISCLRVLRGCTAAGTPLHSLPYKTLFPLLVVNGQWESVLRLSSQLESGVGASASARASGGAKNDEAELCNALLRAALAPEALTDGGSWRAAVYVVQYAARKQLMLEPEVVRGMLRATESWSCGACSGAGGASSCLNDSVRSDDQRKKDELLLARDTLLGMQLLGGKSFPACIAETCEVRESSKSPTIQVEMVLAVGEVFEESLKGDGSAASLCWSRLREQMRTIFALSWENAVYTLLRLCHCVHNATGVEMESHESIERVAEGHDLASLMRFVAINAAAQPHITRQILHMALECLLDGNVVHVPHARATASGDPTDCDDAIMTSLPPWCAQLKRGWGAAAATELAKWRAVLSLVLTEVEQHERCWELEGSSPRLHRPSKRFLWRDGLTSLMMLSASARLVILGEMGVGEEHSGRLPCSAEPELLERVMRVLLFQGSLVATGASTDGYERRRRDAIIESVVETVQSIMDVFIFGFHSTNKCHVAEPAGTQERSGHPALPFDNVSGSSATDLKGGVRLAVSCARANLWANVLFPNKTYLSYDAHGGGGLCVLVAWQEILRDVFSNVSTLTMLFDDSDYVYRTSKGGYSCHTPTASSSTSSGRELSDDPAGNQVSVHAGERKKTHVSKGAVFLSTEAMKHLEELIDFISTPVTRDPKMDASNKPYKYCTFNQRYCSDHYKWRVPPVQWCVNRIDTGGEVSNALSVPGLLTLLKHQYDTNRLGEALLQRYLKTDNGAAAVTGVTTALRLLIASIAKSHVKGLLRHLLKITTEGEVASQWQFCRLAVVAVLHETDAFHPGQKVRYTMQLLDSVEPRSKVWEASLLLFREAAISICRQHHEARQGSVVDGDSPIGRVSERNGTTTLSYIMDTLVAQSTPPRWCDALQIVEVLHWIAPCAGSVSGQSEKMVNNIPLSESEHIDLCEALASLRHRHQWADAAQLFKQYESRPLSNHDIAHFAFTFSRAPLSFIRRVLLKLDQQKNREVARTALEACARYVRKAELTDRILVCAHYDEKKSSQLREGKHLCRKSRNCHSEELDADALAQEQRRYILLHDVADVMLLALKSWPVPVTEESQFAYIWRTVLRGCAGDAEMARLLLKQSSIYNTAELQTEVMELMHTIALCHRTQDVGSAVSAYKQFCRRRMGLSVPRDTMLKLVELCVLGLDGEEEIGGRKADGSALDNVSLLCTVLVDTLAMHTIAENVGFKKDTSEERSIMVQVCTALFSLTEFPSVADNMMAFGADTFVDMIPKFKASMGPGVRRHGLRILQILTDHLVRSKAKFLRDLPSFVGVLLCASRELSIVASVNGQEGSVLFSLAELVEVLQNHIRNLEGQFGRLVPIACSFWLKVLKYSASERLCGRKIHFGGVGADSSVWSPTRLILENNTANFCVTQSLFQQVILRAMDDICREERTSVSVTYTTEHDALLRGKLMPHAIDAVIHMLHCRWGSHPPPAAILTGVSLLLQQVRLQRAASSNNTGVGMYCAASLYELTSLQSTLSISTLDTRWRTWQRLGLRGVSSHLPSRLL</sequence>
<accession>F9WG51</accession>
<organism evidence="2 3">
    <name type="scientific">Trypanosoma congolense (strain IL3000)</name>
    <dbReference type="NCBI Taxonomy" id="1068625"/>
    <lineage>
        <taxon>Eukaryota</taxon>
        <taxon>Discoba</taxon>
        <taxon>Euglenozoa</taxon>
        <taxon>Kinetoplastea</taxon>
        <taxon>Metakinetoplastina</taxon>
        <taxon>Trypanosomatida</taxon>
        <taxon>Trypanosomatidae</taxon>
        <taxon>Trypanosoma</taxon>
        <taxon>Nannomonas</taxon>
    </lineage>
</organism>
<evidence type="ECO:0000313" key="2">
    <source>
        <dbReference type="EMBL" id="CCD16285.1"/>
    </source>
</evidence>
<feature type="region of interest" description="Disordered" evidence="1">
    <location>
        <begin position="608"/>
        <end position="641"/>
    </location>
</feature>